<dbReference type="AlphaFoldDB" id="A0A1F2WQI6"/>
<evidence type="ECO:0008006" key="3">
    <source>
        <dbReference type="Google" id="ProtNLM"/>
    </source>
</evidence>
<dbReference type="Pfam" id="PF03692">
    <property type="entry name" value="CxxCxxCC"/>
    <property type="match status" value="1"/>
</dbReference>
<dbReference type="STRING" id="1797197.A2Y75_05060"/>
<proteinExistence type="predicted"/>
<organism evidence="1 2">
    <name type="scientific">Candidatus Solincola sediminis</name>
    <dbReference type="NCBI Taxonomy" id="1797199"/>
    <lineage>
        <taxon>Bacteria</taxon>
        <taxon>Bacillati</taxon>
        <taxon>Actinomycetota</taxon>
        <taxon>Candidatus Geothermincolia</taxon>
        <taxon>Candidatus Geothermincolales</taxon>
        <taxon>Candidatus Geothermincolaceae</taxon>
        <taxon>Candidatus Solincola</taxon>
    </lineage>
</organism>
<dbReference type="Proteomes" id="UP000177876">
    <property type="component" value="Unassembled WGS sequence"/>
</dbReference>
<reference evidence="1 2" key="1">
    <citation type="journal article" date="2016" name="Nat. Commun.">
        <title>Thousands of microbial genomes shed light on interconnected biogeochemical processes in an aquifer system.</title>
        <authorList>
            <person name="Anantharaman K."/>
            <person name="Brown C.T."/>
            <person name="Hug L.A."/>
            <person name="Sharon I."/>
            <person name="Castelle C.J."/>
            <person name="Probst A.J."/>
            <person name="Thomas B.C."/>
            <person name="Singh A."/>
            <person name="Wilkins M.J."/>
            <person name="Karaoz U."/>
            <person name="Brodie E.L."/>
            <person name="Williams K.H."/>
            <person name="Hubbard S.S."/>
            <person name="Banfield J.F."/>
        </authorList>
    </citation>
    <scope>NUCLEOTIDE SEQUENCE [LARGE SCALE GENOMIC DNA]</scope>
</reference>
<dbReference type="InterPro" id="IPR005358">
    <property type="entry name" value="Puta_zinc/iron-chelating_dom"/>
</dbReference>
<sequence>MKTEIKKIKKQAVKNENEIEAFCEGLKENGLLPRSLDSRMKKLLREKISNFDCTICAACCKEAYVVVETEDIARLAKHFSMKRSDFRNKYVGRNEDGDVVFNRRPCPFLKKDLCSHYEARPNCCREYPHSLAIDAMDKLENLAANYEVCPAIFQALEELRASLFPPA</sequence>
<dbReference type="PANTHER" id="PTHR35866:SF1">
    <property type="entry name" value="YKGJ FAMILY CYSTEINE CLUSTER PROTEIN"/>
    <property type="match status" value="1"/>
</dbReference>
<dbReference type="EMBL" id="MELK01000018">
    <property type="protein sequence ID" value="OFW59099.1"/>
    <property type="molecule type" value="Genomic_DNA"/>
</dbReference>
<accession>A0A1F2WQI6</accession>
<evidence type="ECO:0000313" key="1">
    <source>
        <dbReference type="EMBL" id="OFW59099.1"/>
    </source>
</evidence>
<gene>
    <name evidence="1" type="ORF">A2Y75_05060</name>
</gene>
<evidence type="ECO:0000313" key="2">
    <source>
        <dbReference type="Proteomes" id="UP000177876"/>
    </source>
</evidence>
<comment type="caution">
    <text evidence="1">The sequence shown here is derived from an EMBL/GenBank/DDBJ whole genome shotgun (WGS) entry which is preliminary data.</text>
</comment>
<name>A0A1F2WQI6_9ACTN</name>
<protein>
    <recommendedName>
        <fullName evidence="3">Zinc/iron-chelating domain-containing protein</fullName>
    </recommendedName>
</protein>
<dbReference type="PANTHER" id="PTHR35866">
    <property type="entry name" value="PUTATIVE-RELATED"/>
    <property type="match status" value="1"/>
</dbReference>